<keyword evidence="1" id="KW-0805">Transcription regulation</keyword>
<dbReference type="PATRIC" id="fig|417368.6.peg.1100"/>
<keyword evidence="3" id="KW-0804">Transcription</keyword>
<dbReference type="GO" id="GO:0045892">
    <property type="term" value="P:negative regulation of DNA-templated transcription"/>
    <property type="evidence" value="ECO:0007669"/>
    <property type="project" value="TreeGrafter"/>
</dbReference>
<dbReference type="AlphaFoldDB" id="A0A179ET13"/>
<proteinExistence type="predicted"/>
<dbReference type="OrthoDB" id="149756at2"/>
<evidence type="ECO:0000313" key="8">
    <source>
        <dbReference type="Proteomes" id="UP000321361"/>
    </source>
</evidence>
<dbReference type="Pfam" id="PF00392">
    <property type="entry name" value="GntR"/>
    <property type="match status" value="1"/>
</dbReference>
<dbReference type="InterPro" id="IPR050679">
    <property type="entry name" value="Bact_HTH_transcr_reg"/>
</dbReference>
<evidence type="ECO:0000313" key="7">
    <source>
        <dbReference type="Proteomes" id="UP000078516"/>
    </source>
</evidence>
<dbReference type="InterPro" id="IPR036388">
    <property type="entry name" value="WH-like_DNA-bd_sf"/>
</dbReference>
<organism evidence="6 7">
    <name type="scientific">Enterococcus thailandicus</name>
    <dbReference type="NCBI Taxonomy" id="417368"/>
    <lineage>
        <taxon>Bacteria</taxon>
        <taxon>Bacillati</taxon>
        <taxon>Bacillota</taxon>
        <taxon>Bacilli</taxon>
        <taxon>Lactobacillales</taxon>
        <taxon>Enterococcaceae</taxon>
        <taxon>Enterococcus</taxon>
    </lineage>
</organism>
<keyword evidence="2" id="KW-0238">DNA-binding</keyword>
<dbReference type="Gene3D" id="1.10.10.10">
    <property type="entry name" value="Winged helix-like DNA-binding domain superfamily/Winged helix DNA-binding domain"/>
    <property type="match status" value="1"/>
</dbReference>
<dbReference type="SMART" id="SM00345">
    <property type="entry name" value="HTH_GNTR"/>
    <property type="match status" value="1"/>
</dbReference>
<dbReference type="RefSeq" id="WP_067481965.1">
    <property type="nucleotide sequence ID" value="NZ_BJUG01000002.1"/>
</dbReference>
<protein>
    <submittedName>
        <fullName evidence="6">GntR family transcriptional regulator</fullName>
    </submittedName>
</protein>
<dbReference type="PANTHER" id="PTHR44846:SF1">
    <property type="entry name" value="MANNOSYL-D-GLYCERATE TRANSPORT_METABOLISM SYSTEM REPRESSOR MNGR-RELATED"/>
    <property type="match status" value="1"/>
</dbReference>
<dbReference type="Gene3D" id="3.40.1410.10">
    <property type="entry name" value="Chorismate lyase-like"/>
    <property type="match status" value="1"/>
</dbReference>
<dbReference type="InterPro" id="IPR036390">
    <property type="entry name" value="WH_DNA-bd_sf"/>
</dbReference>
<evidence type="ECO:0000256" key="2">
    <source>
        <dbReference type="ARBA" id="ARBA00023125"/>
    </source>
</evidence>
<dbReference type="GO" id="GO:0003700">
    <property type="term" value="F:DNA-binding transcription factor activity"/>
    <property type="evidence" value="ECO:0007669"/>
    <property type="project" value="InterPro"/>
</dbReference>
<dbReference type="KEGG" id="eth:CK496_06250"/>
<dbReference type="InterPro" id="IPR028978">
    <property type="entry name" value="Chorismate_lyase_/UTRA_dom_sf"/>
</dbReference>
<comment type="caution">
    <text evidence="6">The sequence shown here is derived from an EMBL/GenBank/DDBJ whole genome shotgun (WGS) entry which is preliminary data.</text>
</comment>
<evidence type="ECO:0000256" key="3">
    <source>
        <dbReference type="ARBA" id="ARBA00023163"/>
    </source>
</evidence>
<dbReference type="Pfam" id="PF07702">
    <property type="entry name" value="UTRA"/>
    <property type="match status" value="1"/>
</dbReference>
<reference evidence="5 8" key="2">
    <citation type="submission" date="2019-07" db="EMBL/GenBank/DDBJ databases">
        <title>Whole genome shotgun sequence of Enterococcus thailandicus NBRC 101867.</title>
        <authorList>
            <person name="Hosoyama A."/>
            <person name="Uohara A."/>
            <person name="Ohji S."/>
            <person name="Ichikawa N."/>
        </authorList>
    </citation>
    <scope>NUCLEOTIDE SEQUENCE [LARGE SCALE GENOMIC DNA]</scope>
    <source>
        <strain evidence="5 8">NBRC 101867</strain>
    </source>
</reference>
<evidence type="ECO:0000256" key="1">
    <source>
        <dbReference type="ARBA" id="ARBA00023015"/>
    </source>
</evidence>
<dbReference type="Proteomes" id="UP000078516">
    <property type="component" value="Unassembled WGS sequence"/>
</dbReference>
<dbReference type="InterPro" id="IPR000524">
    <property type="entry name" value="Tscrpt_reg_HTH_GntR"/>
</dbReference>
<feature type="domain" description="HTH gntR-type" evidence="4">
    <location>
        <begin position="7"/>
        <end position="75"/>
    </location>
</feature>
<dbReference type="Proteomes" id="UP000321361">
    <property type="component" value="Unassembled WGS sequence"/>
</dbReference>
<dbReference type="PRINTS" id="PR00035">
    <property type="entry name" value="HTHGNTR"/>
</dbReference>
<sequence>MVEKETRNKFTQVASKIEQRIEEGTYVSSQKLPSEYDLAKEFQCSRLTIRKAIDLLIQKNVLVKRPGKGSYVMSQQKIQSGRAGLQGFTEAAKAYGKTSKTEVISFRRLLTDNEKIRSALQLNPDTAIYELIRRRLLDGEPMTVEKIYLAENFIAGFTIEDFNGSLFELLEKQVEIAYSHQEVEAILVEEEMADLLDVSLGNPLLRVQSVTYAIDAEPIFYDISYYRADRYTFKNTLTRYSQ</sequence>
<dbReference type="NCBIfam" id="NF041547">
    <property type="entry name" value="GntR_LSA1692"/>
    <property type="match status" value="1"/>
</dbReference>
<dbReference type="SUPFAM" id="SSF46785">
    <property type="entry name" value="Winged helix' DNA-binding domain"/>
    <property type="match status" value="1"/>
</dbReference>
<dbReference type="SMART" id="SM00866">
    <property type="entry name" value="UTRA"/>
    <property type="match status" value="1"/>
</dbReference>
<evidence type="ECO:0000313" key="6">
    <source>
        <dbReference type="EMBL" id="OAQ56364.1"/>
    </source>
</evidence>
<evidence type="ECO:0000259" key="4">
    <source>
        <dbReference type="PROSITE" id="PS50949"/>
    </source>
</evidence>
<dbReference type="EMBL" id="BJUG01000002">
    <property type="protein sequence ID" value="GEK36284.1"/>
    <property type="molecule type" value="Genomic_DNA"/>
</dbReference>
<dbReference type="EMBL" id="LWMN01000010">
    <property type="protein sequence ID" value="OAQ56364.1"/>
    <property type="molecule type" value="Genomic_DNA"/>
</dbReference>
<dbReference type="PROSITE" id="PS50949">
    <property type="entry name" value="HTH_GNTR"/>
    <property type="match status" value="1"/>
</dbReference>
<dbReference type="GeneID" id="77487238"/>
<dbReference type="GO" id="GO:0003677">
    <property type="term" value="F:DNA binding"/>
    <property type="evidence" value="ECO:0007669"/>
    <property type="project" value="UniProtKB-KW"/>
</dbReference>
<dbReference type="InterPro" id="IPR011663">
    <property type="entry name" value="UTRA"/>
</dbReference>
<name>A0A179ET13_ENTTH</name>
<keyword evidence="7" id="KW-1185">Reference proteome</keyword>
<reference evidence="6 7" key="1">
    <citation type="submission" date="2016-04" db="EMBL/GenBank/DDBJ databases">
        <title>Draft genome of an Enterococcus thailandicus strain isolated from bovine feces.</title>
        <authorList>
            <person name="Beukers A.G."/>
            <person name="Zaheer R."/>
            <person name="Goji N."/>
            <person name="Cook S.R."/>
            <person name="Amoako K."/>
            <person name="Chaves A.V."/>
            <person name="Ward M.P."/>
            <person name="Mcallister T.A."/>
        </authorList>
    </citation>
    <scope>NUCLEOTIDE SEQUENCE [LARGE SCALE GENOMIC DNA]</scope>
    <source>
        <strain evidence="6 7">F0711D 46</strain>
    </source>
</reference>
<gene>
    <name evidence="6" type="ORF">A6E74_02850</name>
    <name evidence="5" type="ORF">ETH01_05710</name>
</gene>
<accession>A0A179ET13</accession>
<dbReference type="PANTHER" id="PTHR44846">
    <property type="entry name" value="MANNOSYL-D-GLYCERATE TRANSPORT/METABOLISM SYSTEM REPRESSOR MNGR-RELATED"/>
    <property type="match status" value="1"/>
</dbReference>
<evidence type="ECO:0000313" key="5">
    <source>
        <dbReference type="EMBL" id="GEK36284.1"/>
    </source>
</evidence>
<dbReference type="CDD" id="cd07377">
    <property type="entry name" value="WHTH_GntR"/>
    <property type="match status" value="1"/>
</dbReference>
<dbReference type="SUPFAM" id="SSF64288">
    <property type="entry name" value="Chorismate lyase-like"/>
    <property type="match status" value="1"/>
</dbReference>